<keyword evidence="11" id="KW-1208">Phospholipid metabolism</keyword>
<evidence type="ECO:0000256" key="12">
    <source>
        <dbReference type="NCBIfam" id="TIGR04265"/>
    </source>
</evidence>
<evidence type="ECO:0000256" key="11">
    <source>
        <dbReference type="ARBA" id="ARBA00023264"/>
    </source>
</evidence>
<evidence type="ECO:0000256" key="7">
    <source>
        <dbReference type="ARBA" id="ARBA00022989"/>
    </source>
</evidence>
<dbReference type="PANTHER" id="PTHR21248:SF22">
    <property type="entry name" value="PHOSPHOLIPASE D"/>
    <property type="match status" value="1"/>
</dbReference>
<keyword evidence="4" id="KW-0808">Transferase</keyword>
<dbReference type="Gene3D" id="3.30.870.10">
    <property type="entry name" value="Endonuclease Chain A"/>
    <property type="match status" value="2"/>
</dbReference>
<organism evidence="15 16">
    <name type="scientific">Paeniglutamicibacter antarcticus</name>
    <dbReference type="NCBI Taxonomy" id="494023"/>
    <lineage>
        <taxon>Bacteria</taxon>
        <taxon>Bacillati</taxon>
        <taxon>Actinomycetota</taxon>
        <taxon>Actinomycetes</taxon>
        <taxon>Micrococcales</taxon>
        <taxon>Micrococcaceae</taxon>
        <taxon>Paeniglutamicibacter</taxon>
    </lineage>
</organism>
<dbReference type="SMART" id="SM00155">
    <property type="entry name" value="PLDc"/>
    <property type="match status" value="2"/>
</dbReference>
<evidence type="ECO:0000256" key="10">
    <source>
        <dbReference type="ARBA" id="ARBA00023209"/>
    </source>
</evidence>
<accession>A0ABP9TS70</accession>
<dbReference type="RefSeq" id="WP_210099886.1">
    <property type="nucleotide sequence ID" value="NZ_BAABLK010000036.1"/>
</dbReference>
<evidence type="ECO:0000313" key="15">
    <source>
        <dbReference type="EMBL" id="GAA5228230.1"/>
    </source>
</evidence>
<evidence type="ECO:0000256" key="5">
    <source>
        <dbReference type="ARBA" id="ARBA00022692"/>
    </source>
</evidence>
<dbReference type="Pfam" id="PF13396">
    <property type="entry name" value="PLDc_N"/>
    <property type="match status" value="1"/>
</dbReference>
<evidence type="ECO:0000256" key="6">
    <source>
        <dbReference type="ARBA" id="ARBA00022737"/>
    </source>
</evidence>
<gene>
    <name evidence="15" type="ORF">GCM10025778_27630</name>
</gene>
<evidence type="ECO:0000256" key="13">
    <source>
        <dbReference type="SAM" id="Phobius"/>
    </source>
</evidence>
<feature type="domain" description="PLD phosphodiesterase" evidence="14">
    <location>
        <begin position="409"/>
        <end position="436"/>
    </location>
</feature>
<keyword evidence="10" id="KW-0594">Phospholipid biosynthesis</keyword>
<evidence type="ECO:0000256" key="4">
    <source>
        <dbReference type="ARBA" id="ARBA00022679"/>
    </source>
</evidence>
<dbReference type="PROSITE" id="PS50035">
    <property type="entry name" value="PLD"/>
    <property type="match status" value="2"/>
</dbReference>
<evidence type="ECO:0000259" key="14">
    <source>
        <dbReference type="PROSITE" id="PS50035"/>
    </source>
</evidence>
<keyword evidence="6" id="KW-0677">Repeat</keyword>
<dbReference type="SUPFAM" id="SSF56024">
    <property type="entry name" value="Phospholipase D/nuclease"/>
    <property type="match status" value="2"/>
</dbReference>
<keyword evidence="2" id="KW-1003">Cell membrane</keyword>
<dbReference type="InterPro" id="IPR001736">
    <property type="entry name" value="PLipase_D/transphosphatidylase"/>
</dbReference>
<proteinExistence type="predicted"/>
<evidence type="ECO:0000256" key="8">
    <source>
        <dbReference type="ARBA" id="ARBA00023098"/>
    </source>
</evidence>
<keyword evidence="8" id="KW-0443">Lipid metabolism</keyword>
<feature type="transmembrane region" description="Helical" evidence="13">
    <location>
        <begin position="12"/>
        <end position="32"/>
    </location>
</feature>
<dbReference type="Proteomes" id="UP001501257">
    <property type="component" value="Unassembled WGS sequence"/>
</dbReference>
<comment type="caution">
    <text evidence="15">The sequence shown here is derived from an EMBL/GenBank/DDBJ whole genome shotgun (WGS) entry which is preliminary data.</text>
</comment>
<sequence length="496" mass="55729">MALGNDALTMGAALWSVAVGIELTIRIVMVGIVPGNRRPTTAMAWLLAIFFIPVVGLVIYLLFGNNKLSRRRIERQRSVNDSILESTQHMSDDRWAPQAPEWVLSAVELNRTLGALPLQAGNSIKFITGYREFLDEMRMEIDGARRYVHVQFYIIGEDDQYVGPILEAMERAVARGVKVRVLFDHLGSLRVSGYFGLVRRMSAAGIKWRRMLPLAPFQRRWRRPDLRNHRKIVVVDGEVAFTGSQNLIEPGYKRASAHAIGREWVELMVKVRGPLVGSFDVVFATDWSQEGDEDLLHDLAIVAETMHEMPDAGESIGQLVPSGPGFESENNLRLFNTLIYSATERLSITSPYFVPDDSLLYAITTAAQRGVAVELFVCEKGDQALVQHAQQSYYEMLLRAGVRIYRYPAPTVLHSKCMAVDNDVVVMGSSNMDMRSFSLNLEITLMLLGAAPVKELMRVQDAYRAVATELTLEQWDTRTPISRWIDNVARLSATLQ</sequence>
<evidence type="ECO:0000256" key="3">
    <source>
        <dbReference type="ARBA" id="ARBA00022516"/>
    </source>
</evidence>
<comment type="subcellular location">
    <subcellularLocation>
        <location evidence="1">Cell membrane</location>
        <topology evidence="1">Multi-pass membrane protein</topology>
    </subcellularLocation>
</comment>
<feature type="domain" description="PLD phosphodiesterase" evidence="14">
    <location>
        <begin position="224"/>
        <end position="251"/>
    </location>
</feature>
<dbReference type="EMBL" id="BAABLK010000036">
    <property type="protein sequence ID" value="GAA5228230.1"/>
    <property type="molecule type" value="Genomic_DNA"/>
</dbReference>
<keyword evidence="9 13" id="KW-0472">Membrane</keyword>
<dbReference type="EC" id="2.7.8.-" evidence="12"/>
<dbReference type="PANTHER" id="PTHR21248">
    <property type="entry name" value="CARDIOLIPIN SYNTHASE"/>
    <property type="match status" value="1"/>
</dbReference>
<keyword evidence="16" id="KW-1185">Reference proteome</keyword>
<dbReference type="InterPro" id="IPR027379">
    <property type="entry name" value="CLS_N"/>
</dbReference>
<evidence type="ECO:0000256" key="2">
    <source>
        <dbReference type="ARBA" id="ARBA00022475"/>
    </source>
</evidence>
<feature type="transmembrane region" description="Helical" evidence="13">
    <location>
        <begin position="44"/>
        <end position="63"/>
    </location>
</feature>
<evidence type="ECO:0000256" key="9">
    <source>
        <dbReference type="ARBA" id="ARBA00023136"/>
    </source>
</evidence>
<name>A0ABP9TS70_9MICC</name>
<keyword evidence="5 13" id="KW-0812">Transmembrane</keyword>
<dbReference type="NCBIfam" id="TIGR04265">
    <property type="entry name" value="bac_cardiolipin"/>
    <property type="match status" value="1"/>
</dbReference>
<dbReference type="Pfam" id="PF13091">
    <property type="entry name" value="PLDc_2"/>
    <property type="match status" value="2"/>
</dbReference>
<dbReference type="InterPro" id="IPR025202">
    <property type="entry name" value="PLD-like_dom"/>
</dbReference>
<evidence type="ECO:0000313" key="16">
    <source>
        <dbReference type="Proteomes" id="UP001501257"/>
    </source>
</evidence>
<protein>
    <recommendedName>
        <fullName evidence="12">Cardiolipin synthase</fullName>
        <ecNumber evidence="12">2.7.8.-</ecNumber>
    </recommendedName>
</protein>
<keyword evidence="7 13" id="KW-1133">Transmembrane helix</keyword>
<keyword evidence="3" id="KW-0444">Lipid biosynthesis</keyword>
<dbReference type="InterPro" id="IPR022924">
    <property type="entry name" value="Cardiolipin_synthase"/>
</dbReference>
<evidence type="ECO:0000256" key="1">
    <source>
        <dbReference type="ARBA" id="ARBA00004651"/>
    </source>
</evidence>
<reference evidence="16" key="1">
    <citation type="journal article" date="2019" name="Int. J. Syst. Evol. Microbiol.">
        <title>The Global Catalogue of Microorganisms (GCM) 10K type strain sequencing project: providing services to taxonomists for standard genome sequencing and annotation.</title>
        <authorList>
            <consortium name="The Broad Institute Genomics Platform"/>
            <consortium name="The Broad Institute Genome Sequencing Center for Infectious Disease"/>
            <person name="Wu L."/>
            <person name="Ma J."/>
        </authorList>
    </citation>
    <scope>NUCLEOTIDE SEQUENCE [LARGE SCALE GENOMIC DNA]</scope>
    <source>
        <strain evidence="16">JCM 18952</strain>
    </source>
</reference>